<evidence type="ECO:0000259" key="10">
    <source>
        <dbReference type="PROSITE" id="PS51456"/>
    </source>
</evidence>
<feature type="region of interest" description="Disordered" evidence="8">
    <location>
        <begin position="1371"/>
        <end position="1391"/>
    </location>
</feature>
<dbReference type="PANTHER" id="PTHR45615:SF36">
    <property type="entry name" value="MYOSIN HEAVY CHAIN-LIKE, ISOFORM B-RELATED"/>
    <property type="match status" value="1"/>
</dbReference>
<evidence type="ECO:0000256" key="8">
    <source>
        <dbReference type="SAM" id="MobiDB-lite"/>
    </source>
</evidence>
<dbReference type="SUPFAM" id="SSF50156">
    <property type="entry name" value="PDZ domain-like"/>
    <property type="match status" value="1"/>
</dbReference>
<dbReference type="Gene3D" id="4.10.270.10">
    <property type="entry name" value="Myosin, subunit A"/>
    <property type="match status" value="1"/>
</dbReference>
<dbReference type="InterPro" id="IPR057772">
    <property type="entry name" value="SH3_Myo18a"/>
</dbReference>
<evidence type="ECO:0000256" key="4">
    <source>
        <dbReference type="ARBA" id="ARBA00023123"/>
    </source>
</evidence>
<feature type="domain" description="PDZ" evidence="9">
    <location>
        <begin position="128"/>
        <end position="220"/>
    </location>
</feature>
<dbReference type="Gene3D" id="3.40.850.10">
    <property type="entry name" value="Kinesin motor domain"/>
    <property type="match status" value="1"/>
</dbReference>
<feature type="coiled-coil region" evidence="7">
    <location>
        <begin position="1537"/>
        <end position="1648"/>
    </location>
</feature>
<dbReference type="Gene3D" id="1.20.58.530">
    <property type="match status" value="1"/>
</dbReference>
<evidence type="ECO:0000256" key="1">
    <source>
        <dbReference type="ARBA" id="ARBA00022741"/>
    </source>
</evidence>
<feature type="region of interest" description="Disordered" evidence="8">
    <location>
        <begin position="945"/>
        <end position="978"/>
    </location>
</feature>
<keyword evidence="3 7" id="KW-0175">Coiled coil</keyword>
<keyword evidence="5 6" id="KW-0505">Motor protein</keyword>
<dbReference type="GO" id="GO:0016460">
    <property type="term" value="C:myosin II complex"/>
    <property type="evidence" value="ECO:0007669"/>
    <property type="project" value="TreeGrafter"/>
</dbReference>
<evidence type="ECO:0000313" key="12">
    <source>
        <dbReference type="Proteomes" id="UP001432027"/>
    </source>
</evidence>
<feature type="coiled-coil region" evidence="7">
    <location>
        <begin position="1690"/>
        <end position="1731"/>
    </location>
</feature>
<dbReference type="SMART" id="SM00242">
    <property type="entry name" value="MYSc"/>
    <property type="match status" value="1"/>
</dbReference>
<comment type="caution">
    <text evidence="11">The sequence shown here is derived from an EMBL/GenBank/DDBJ whole genome shotgun (WGS) entry which is preliminary data.</text>
</comment>
<feature type="domain" description="Myosin motor" evidence="10">
    <location>
        <begin position="310"/>
        <end position="1087"/>
    </location>
</feature>
<evidence type="ECO:0000259" key="9">
    <source>
        <dbReference type="PROSITE" id="PS50106"/>
    </source>
</evidence>
<dbReference type="InterPro" id="IPR001478">
    <property type="entry name" value="PDZ"/>
</dbReference>
<gene>
    <name evidence="11" type="ORF">PENTCL1PPCAC_19291</name>
</gene>
<reference evidence="11" key="1">
    <citation type="submission" date="2023-10" db="EMBL/GenBank/DDBJ databases">
        <title>Genome assembly of Pristionchus species.</title>
        <authorList>
            <person name="Yoshida K."/>
            <person name="Sommer R.J."/>
        </authorList>
    </citation>
    <scope>NUCLEOTIDE SEQUENCE</scope>
    <source>
        <strain evidence="11">RS0144</strain>
    </source>
</reference>
<evidence type="ECO:0000256" key="2">
    <source>
        <dbReference type="ARBA" id="ARBA00022840"/>
    </source>
</evidence>
<organism evidence="11 12">
    <name type="scientific">Pristionchus entomophagus</name>
    <dbReference type="NCBI Taxonomy" id="358040"/>
    <lineage>
        <taxon>Eukaryota</taxon>
        <taxon>Metazoa</taxon>
        <taxon>Ecdysozoa</taxon>
        <taxon>Nematoda</taxon>
        <taxon>Chromadorea</taxon>
        <taxon>Rhabditida</taxon>
        <taxon>Rhabditina</taxon>
        <taxon>Diplogasteromorpha</taxon>
        <taxon>Diplogasteroidea</taxon>
        <taxon>Neodiplogasteridae</taxon>
        <taxon>Pristionchus</taxon>
    </lineage>
</organism>
<proteinExistence type="inferred from homology"/>
<dbReference type="GO" id="GO:0005737">
    <property type="term" value="C:cytoplasm"/>
    <property type="evidence" value="ECO:0007669"/>
    <property type="project" value="TreeGrafter"/>
</dbReference>
<dbReference type="PANTHER" id="PTHR45615">
    <property type="entry name" value="MYOSIN HEAVY CHAIN, NON-MUSCLE"/>
    <property type="match status" value="1"/>
</dbReference>
<dbReference type="PROSITE" id="PS50106">
    <property type="entry name" value="PDZ"/>
    <property type="match status" value="1"/>
</dbReference>
<feature type="non-terminal residue" evidence="11">
    <location>
        <position position="1731"/>
    </location>
</feature>
<name>A0AAV5TS18_9BILA</name>
<keyword evidence="12" id="KW-1185">Reference proteome</keyword>
<dbReference type="PROSITE" id="PS51456">
    <property type="entry name" value="MYOSIN_MOTOR"/>
    <property type="match status" value="1"/>
</dbReference>
<dbReference type="EMBL" id="BTSX01000004">
    <property type="protein sequence ID" value="GMS97116.1"/>
    <property type="molecule type" value="Genomic_DNA"/>
</dbReference>
<feature type="region of interest" description="Disordered" evidence="8">
    <location>
        <begin position="1226"/>
        <end position="1256"/>
    </location>
</feature>
<dbReference type="InterPro" id="IPR027417">
    <property type="entry name" value="P-loop_NTPase"/>
</dbReference>
<dbReference type="GO" id="GO:0005524">
    <property type="term" value="F:ATP binding"/>
    <property type="evidence" value="ECO:0007669"/>
    <property type="project" value="UniProtKB-UniRule"/>
</dbReference>
<evidence type="ECO:0000256" key="6">
    <source>
        <dbReference type="PROSITE-ProRule" id="PRU00782"/>
    </source>
</evidence>
<dbReference type="InterPro" id="IPR036034">
    <property type="entry name" value="PDZ_sf"/>
</dbReference>
<feature type="region of interest" description="Disordered" evidence="8">
    <location>
        <begin position="1"/>
        <end position="22"/>
    </location>
</feature>
<accession>A0AAV5TS18</accession>
<dbReference type="Gene3D" id="1.10.10.820">
    <property type="match status" value="1"/>
</dbReference>
<dbReference type="SUPFAM" id="SSF90257">
    <property type="entry name" value="Myosin rod fragments"/>
    <property type="match status" value="1"/>
</dbReference>
<evidence type="ECO:0000313" key="11">
    <source>
        <dbReference type="EMBL" id="GMS97116.1"/>
    </source>
</evidence>
<dbReference type="Proteomes" id="UP001432027">
    <property type="component" value="Unassembled WGS sequence"/>
</dbReference>
<dbReference type="Gene3D" id="1.20.120.720">
    <property type="entry name" value="Myosin VI head, motor domain, U50 subdomain"/>
    <property type="match status" value="1"/>
</dbReference>
<protein>
    <recommendedName>
        <fullName evidence="13">Myosin head</fullName>
    </recommendedName>
</protein>
<dbReference type="GO" id="GO:0032982">
    <property type="term" value="C:myosin filament"/>
    <property type="evidence" value="ECO:0007669"/>
    <property type="project" value="TreeGrafter"/>
</dbReference>
<dbReference type="GO" id="GO:0003774">
    <property type="term" value="F:cytoskeletal motor activity"/>
    <property type="evidence" value="ECO:0007669"/>
    <property type="project" value="UniProtKB-UniRule"/>
</dbReference>
<feature type="compositionally biased region" description="Gly residues" evidence="8">
    <location>
        <begin position="1378"/>
        <end position="1387"/>
    </location>
</feature>
<dbReference type="InterPro" id="IPR001609">
    <property type="entry name" value="Myosin_head_motor_dom-like"/>
</dbReference>
<dbReference type="InterPro" id="IPR036961">
    <property type="entry name" value="Kinesin_motor_dom_sf"/>
</dbReference>
<dbReference type="Pfam" id="PF24556">
    <property type="entry name" value="SH3_Myosin-XVIIIa"/>
    <property type="match status" value="1"/>
</dbReference>
<feature type="compositionally biased region" description="Low complexity" evidence="8">
    <location>
        <begin position="950"/>
        <end position="978"/>
    </location>
</feature>
<keyword evidence="6" id="KW-0009">Actin-binding</keyword>
<dbReference type="Gene3D" id="2.30.42.10">
    <property type="match status" value="1"/>
</dbReference>
<keyword evidence="1 6" id="KW-0547">Nucleotide-binding</keyword>
<evidence type="ECO:0000256" key="3">
    <source>
        <dbReference type="ARBA" id="ARBA00023054"/>
    </source>
</evidence>
<dbReference type="PRINTS" id="PR00193">
    <property type="entry name" value="MYOSINHEAVY"/>
</dbReference>
<evidence type="ECO:0000256" key="5">
    <source>
        <dbReference type="ARBA" id="ARBA00023175"/>
    </source>
</evidence>
<comment type="caution">
    <text evidence="6">Lacks conserved residue(s) required for the propagation of feature annotation.</text>
</comment>
<keyword evidence="2 6" id="KW-0067">ATP-binding</keyword>
<feature type="compositionally biased region" description="Low complexity" evidence="8">
    <location>
        <begin position="1231"/>
        <end position="1256"/>
    </location>
</feature>
<feature type="coiled-coil region" evidence="7">
    <location>
        <begin position="1151"/>
        <end position="1192"/>
    </location>
</feature>
<feature type="compositionally biased region" description="Low complexity" evidence="8">
    <location>
        <begin position="64"/>
        <end position="73"/>
    </location>
</feature>
<feature type="binding site" evidence="6">
    <location>
        <begin position="403"/>
        <end position="410"/>
    </location>
    <ligand>
        <name>ATP</name>
        <dbReference type="ChEBI" id="CHEBI:30616"/>
    </ligand>
</feature>
<feature type="region of interest" description="Disordered" evidence="8">
    <location>
        <begin position="44"/>
        <end position="100"/>
    </location>
</feature>
<dbReference type="SUPFAM" id="SSF52540">
    <property type="entry name" value="P-loop containing nucleoside triphosphate hydrolases"/>
    <property type="match status" value="1"/>
</dbReference>
<dbReference type="Pfam" id="PF00063">
    <property type="entry name" value="Myosin_head"/>
    <property type="match status" value="1"/>
</dbReference>
<dbReference type="GO" id="GO:0031032">
    <property type="term" value="P:actomyosin structure organization"/>
    <property type="evidence" value="ECO:0007669"/>
    <property type="project" value="TreeGrafter"/>
</dbReference>
<sequence length="1731" mass="190111">MRYESVYDNSSAAPPPRPPRAPVSVSAMVAVMNGQAVSELTFFKPPQLPPRHLQQHPPPPPQPAARTVQQPQPVEEEEQPRIIFRTNRRSTEEQRAGSGSHAFGSLKEFDIAGLSLPALACVQVAERRLLLHRNVAGDFGFSIRRVQHATAAGDLRTVVFAEPTEAKIGPPRPDDVAGLLPGDELVEVQGERVSQLSRDELQEVVRQAGDTINLVVRAVPELAEFCARSTDLRSHEAGDSLLLAADVDTSVGAQEVIPDDVRVWLLHKGGYTQARLLERLPDGRARITVAGREMTVDATDVDKANTTGLDRIGDLAGLKYLNETSAVHVLRHRFGSGLAYTNAGSSSLLFIAGGDALPHNERLVSLFKGCRKAQMPAHVYATAQHIYRSIQQSAASQSVLLQGVSGSGKSQQLQQLAYYLSHAAGWTKALSFSRLSSALGVLQAMGNAATGTNSDSSRFLMMLQLGFDKAAALKSAKICASLLESDRVLTRPEGESNFHVFYYLWEGADEKIRAKLKLTEIDNPAPLMKPLRQEEDRSAAREAWSSFLSALSSLGASPAAIEGVCATLGAIFHLARAEATPGAAARATFVRGAHAAHAAAALGCSTEALAAAVFRGRAAGGGAAAAAAASSITRYSISNRGMEGGDALKTFVAALYQELFCSVVEMLNRGLGSTATDAAFTHINIIDPPGCTYSAAWQPARPKQQNGAAAATTQIQPKRAAGTLYDLVFNYVNDRLAEAFHDAHFAEMQELYAREQVEVAIQPPIGSPHPLNRLLDQKQQLESVFPGATDDSLIERIFVHLGDCTRLLRRGSTPSQFVLAHGLDSHPVAYDVRDWLRVAYPSEIAAAVRPLIAVTKSNPISCLFNTVLPSTVNGHLMPGPSESALKLRRLTQSAHLADGGSASKRAISSSLLAALASQTDYVFSTVRRGARSHFIHCIQSSTGPTRTTISVVGGSSSLTPSSGASSAASPLSTSSSSDSLDVPYVRNQMRGLLLMDAVRASNRGYPERFSFRDFRRRFECLIVSSYQAIGGSNKQSTELSFTDAVDDRAAVAKILEKMDVHDSRFRLGISQVLLQTDVVAMLEDRRELNLSGLIVSFQQSCRRHLAQRWLMKRRLLETAIRCIQKNGRSYCAVREWPWWRLYTRVVPLLAVTRSDAETKEWEQRMRTLEKQIGELKQTKSRLEGRVSELEEEVTRGVAHTHEMTAALEREGQARIVAERRLQGVEGEASRLSRVSSSVAMGPNGTNGANGANGTSGSVDEAVVETLKKELADAREQEEALRVRTQRTVAQLHESEAELAELRATTATIEKKQARFDSDLRALETAAMEQKKTAERMEKERDEALVTCVRRQTEANEAKDESAELRVQLTRTRRELEEGGGSNGAGGGEDIESLRKAKRELEAKVRDQEDELDDLSGARLMLQQQVNRLEMQSARLQTDIKKEAEAREAEAEELRGSYQRRLRAFEEQVADLAESNQSLTKQNRLLEGRCRQNDQAQHSLEYSGGQYRRELRKALALLADTETILAHERENNQNGAIVRQLREQLEDAEALKVAALKGRHGLESELAELRTQLEMALAGRKMAEERALSLLREKNTGIALLEEKDEQMQALLKKYKASVQQNQIDGIAIADYIEQIADLQTAKQKLVDELHERTSQLEYLHQHTVEKHRMLLMEQRLKEMQAKLDLETAMRTRLESLVAKHADEAENASEKLADALAARDREAEAVRKARKE</sequence>
<evidence type="ECO:0000256" key="7">
    <source>
        <dbReference type="SAM" id="Coils"/>
    </source>
</evidence>
<comment type="similarity">
    <text evidence="6">Belongs to the TRAFAC class myosin-kinesin ATPase superfamily. Myosin family.</text>
</comment>
<dbReference type="Gene3D" id="3.30.70.1590">
    <property type="match status" value="1"/>
</dbReference>
<evidence type="ECO:0008006" key="13">
    <source>
        <dbReference type="Google" id="ProtNLM"/>
    </source>
</evidence>
<dbReference type="SMART" id="SM00228">
    <property type="entry name" value="PDZ"/>
    <property type="match status" value="1"/>
</dbReference>
<keyword evidence="4 6" id="KW-0518">Myosin</keyword>
<dbReference type="GO" id="GO:0051015">
    <property type="term" value="F:actin filament binding"/>
    <property type="evidence" value="ECO:0007669"/>
    <property type="project" value="TreeGrafter"/>
</dbReference>